<evidence type="ECO:0000256" key="1">
    <source>
        <dbReference type="SAM" id="MobiDB-lite"/>
    </source>
</evidence>
<feature type="region of interest" description="Disordered" evidence="1">
    <location>
        <begin position="78"/>
        <end position="105"/>
    </location>
</feature>
<comment type="caution">
    <text evidence="2">The sequence shown here is derived from an EMBL/GenBank/DDBJ whole genome shotgun (WGS) entry which is preliminary data.</text>
</comment>
<proteinExistence type="predicted"/>
<organism evidence="2 3">
    <name type="scientific">Plantactinospora endophytica</name>
    <dbReference type="NCBI Taxonomy" id="673535"/>
    <lineage>
        <taxon>Bacteria</taxon>
        <taxon>Bacillati</taxon>
        <taxon>Actinomycetota</taxon>
        <taxon>Actinomycetes</taxon>
        <taxon>Micromonosporales</taxon>
        <taxon>Micromonosporaceae</taxon>
        <taxon>Plantactinospora</taxon>
    </lineage>
</organism>
<accession>A0ABQ4DRL3</accession>
<reference evidence="2 3" key="1">
    <citation type="submission" date="2021-01" db="EMBL/GenBank/DDBJ databases">
        <title>Whole genome shotgun sequence of Plantactinospora endophytica NBRC 110450.</title>
        <authorList>
            <person name="Komaki H."/>
            <person name="Tamura T."/>
        </authorList>
    </citation>
    <scope>NUCLEOTIDE SEQUENCE [LARGE SCALE GENOMIC DNA]</scope>
    <source>
        <strain evidence="2 3">NBRC 110450</strain>
    </source>
</reference>
<protein>
    <submittedName>
        <fullName evidence="2">Uncharacterized protein</fullName>
    </submittedName>
</protein>
<evidence type="ECO:0000313" key="3">
    <source>
        <dbReference type="Proteomes" id="UP000646749"/>
    </source>
</evidence>
<evidence type="ECO:0000313" key="2">
    <source>
        <dbReference type="EMBL" id="GIG85089.1"/>
    </source>
</evidence>
<dbReference type="Proteomes" id="UP000646749">
    <property type="component" value="Unassembled WGS sequence"/>
</dbReference>
<gene>
    <name evidence="2" type="ORF">Pen02_00250</name>
</gene>
<keyword evidence="3" id="KW-1185">Reference proteome</keyword>
<dbReference type="EMBL" id="BONW01000001">
    <property type="protein sequence ID" value="GIG85089.1"/>
    <property type="molecule type" value="Genomic_DNA"/>
</dbReference>
<name>A0ABQ4DRL3_9ACTN</name>
<sequence length="105" mass="10202">MPVCTGKTYFALTLVVGGGVVGFFDGEPVGFALAVGEGGAVGVPSAPALAVGVSIGSNAGAPVGCLVSAQPATSAVTVTSSTATGYARRRSNRPGTADPPQRIRP</sequence>